<dbReference type="GO" id="GO:0003676">
    <property type="term" value="F:nucleic acid binding"/>
    <property type="evidence" value="ECO:0007669"/>
    <property type="project" value="InterPro"/>
</dbReference>
<dbReference type="EMBL" id="CAJOBR010030840">
    <property type="protein sequence ID" value="CAF4992662.1"/>
    <property type="molecule type" value="Genomic_DNA"/>
</dbReference>
<organism evidence="1 2">
    <name type="scientific">Rotaria socialis</name>
    <dbReference type="NCBI Taxonomy" id="392032"/>
    <lineage>
        <taxon>Eukaryota</taxon>
        <taxon>Metazoa</taxon>
        <taxon>Spiralia</taxon>
        <taxon>Gnathifera</taxon>
        <taxon>Rotifera</taxon>
        <taxon>Eurotatoria</taxon>
        <taxon>Bdelloidea</taxon>
        <taxon>Philodinida</taxon>
        <taxon>Philodinidae</taxon>
        <taxon>Rotaria</taxon>
    </lineage>
</organism>
<gene>
    <name evidence="1" type="ORF">QYT958_LOCUS37274</name>
</gene>
<reference evidence="1" key="1">
    <citation type="submission" date="2021-02" db="EMBL/GenBank/DDBJ databases">
        <authorList>
            <person name="Nowell W R."/>
        </authorList>
    </citation>
    <scope>NUCLEOTIDE SEQUENCE</scope>
</reference>
<dbReference type="Gene3D" id="3.30.420.10">
    <property type="entry name" value="Ribonuclease H-like superfamily/Ribonuclease H"/>
    <property type="match status" value="1"/>
</dbReference>
<dbReference type="InterPro" id="IPR036397">
    <property type="entry name" value="RNaseH_sf"/>
</dbReference>
<dbReference type="PANTHER" id="PTHR46068:SF1">
    <property type="entry name" value="TRANSPOSASE IS30-LIKE HTH DOMAIN-CONTAINING PROTEIN"/>
    <property type="match status" value="1"/>
</dbReference>
<comment type="caution">
    <text evidence="1">The sequence shown here is derived from an EMBL/GenBank/DDBJ whole genome shotgun (WGS) entry which is preliminary data.</text>
</comment>
<evidence type="ECO:0000313" key="2">
    <source>
        <dbReference type="Proteomes" id="UP000663848"/>
    </source>
</evidence>
<dbReference type="AlphaFoldDB" id="A0A821ZXM7"/>
<dbReference type="PANTHER" id="PTHR46068">
    <property type="entry name" value="PROTEIN CBG27172"/>
    <property type="match status" value="1"/>
</dbReference>
<proteinExistence type="predicted"/>
<name>A0A821ZXM7_9BILA</name>
<evidence type="ECO:0008006" key="3">
    <source>
        <dbReference type="Google" id="ProtNLM"/>
    </source>
</evidence>
<evidence type="ECO:0000313" key="1">
    <source>
        <dbReference type="EMBL" id="CAF4992662.1"/>
    </source>
</evidence>
<accession>A0A821ZXM7</accession>
<dbReference type="Proteomes" id="UP000663848">
    <property type="component" value="Unassembled WGS sequence"/>
</dbReference>
<protein>
    <recommendedName>
        <fullName evidence="3">Transposase</fullName>
    </recommendedName>
</protein>
<sequence length="154" mass="18182">MLAHELSISRTSVRRILRDDLQYHAYKMRVVPLLKDEHKAKRKTKISNWIRTYFKKKTTMKILFSDEKMFDIDEVYNSQNDRIWAVNRQEADKAGGRKQKRKFSDKIMVWLGVCSKGVFPVGNYVLPVTLKYGNTPYQHSNTAMVPRTFSNVHR</sequence>